<dbReference type="EMBL" id="JAVEPI010000004">
    <property type="protein sequence ID" value="KAK1442298.1"/>
    <property type="molecule type" value="Genomic_DNA"/>
</dbReference>
<evidence type="ECO:0000313" key="4">
    <source>
        <dbReference type="Proteomes" id="UP001230268"/>
    </source>
</evidence>
<sequence length="450" mass="50274">MDENLSVDMNALLSEEDESPEEEEEEESTFHREIILQDNYSDGEGSDIEVDYEDGNHLLGEGPTDDTNHGKAVGQINPLAYGNERRVTFASEYSGMSANDPPENERAQKHVNFAVNPVMIPPNISHPPAFGETQKVSLLSVLPSSILGNAVAMSKYLSEYVSGQADLERQILSIKDPAKRKTFSEEIFPELMLTNAFRTLDTTQVAIEKPSALAAKYANPPGALILLMHDVFLSIPTNTSITRLGIFYVYNHLIHKFGKSSSRDNGSFLEIGLNRFCIPAIMHSNRIKCTNTVHILTCINVWRHRQIYSSTVCDQLEAMISEKTSGEGNRIESHIDTNTYTVNSEVGSVRTLKHIFNMPMVDSSFEEAIKDFDYEGIIDTTNPKRDHILAEALAQGKYESFDYASRLSGQELILLHSGYLDLAALIEEGNRQFDILKQEMEEIKANIDGT</sequence>
<keyword evidence="4" id="KW-1185">Reference proteome</keyword>
<reference evidence="3" key="1">
    <citation type="submission" date="2023-08" db="EMBL/GenBank/DDBJ databases">
        <title>Draft sequence of the Babesia gibsoni genome.</title>
        <authorList>
            <person name="Yamagishi J.Y."/>
            <person name="Xuan X.X."/>
        </authorList>
    </citation>
    <scope>NUCLEOTIDE SEQUENCE</scope>
    <source>
        <strain evidence="3">Azabu</strain>
    </source>
</reference>
<dbReference type="AlphaFoldDB" id="A0AAD8LMT6"/>
<dbReference type="Gene3D" id="1.25.40.90">
    <property type="match status" value="1"/>
</dbReference>
<evidence type="ECO:0000256" key="1">
    <source>
        <dbReference type="SAM" id="MobiDB-lite"/>
    </source>
</evidence>
<dbReference type="Pfam" id="PF04818">
    <property type="entry name" value="CID"/>
    <property type="match status" value="1"/>
</dbReference>
<feature type="compositionally biased region" description="Acidic residues" evidence="1">
    <location>
        <begin position="14"/>
        <end position="27"/>
    </location>
</feature>
<protein>
    <recommendedName>
        <fullName evidence="2">CID domain-containing protein</fullName>
    </recommendedName>
</protein>
<feature type="region of interest" description="Disordered" evidence="1">
    <location>
        <begin position="1"/>
        <end position="43"/>
    </location>
</feature>
<organism evidence="3 4">
    <name type="scientific">Babesia gibsoni</name>
    <dbReference type="NCBI Taxonomy" id="33632"/>
    <lineage>
        <taxon>Eukaryota</taxon>
        <taxon>Sar</taxon>
        <taxon>Alveolata</taxon>
        <taxon>Apicomplexa</taxon>
        <taxon>Aconoidasida</taxon>
        <taxon>Piroplasmida</taxon>
        <taxon>Babesiidae</taxon>
        <taxon>Babesia</taxon>
    </lineage>
</organism>
<feature type="domain" description="CID" evidence="2">
    <location>
        <begin position="185"/>
        <end position="324"/>
    </location>
</feature>
<accession>A0AAD8LMT6</accession>
<comment type="caution">
    <text evidence="3">The sequence shown here is derived from an EMBL/GenBank/DDBJ whole genome shotgun (WGS) entry which is preliminary data.</text>
</comment>
<evidence type="ECO:0000259" key="2">
    <source>
        <dbReference type="PROSITE" id="PS51391"/>
    </source>
</evidence>
<dbReference type="InterPro" id="IPR008942">
    <property type="entry name" value="ENTH_VHS"/>
</dbReference>
<proteinExistence type="predicted"/>
<evidence type="ECO:0000313" key="3">
    <source>
        <dbReference type="EMBL" id="KAK1442298.1"/>
    </source>
</evidence>
<gene>
    <name evidence="3" type="ORF">BgAZ_403280</name>
</gene>
<name>A0AAD8LMT6_BABGI</name>
<dbReference type="InterPro" id="IPR006569">
    <property type="entry name" value="CID_dom"/>
</dbReference>
<dbReference type="PROSITE" id="PS51391">
    <property type="entry name" value="CID"/>
    <property type="match status" value="1"/>
</dbReference>
<dbReference type="Proteomes" id="UP001230268">
    <property type="component" value="Unassembled WGS sequence"/>
</dbReference>